<name>A0ABW0WJL0_STRNO</name>
<organism evidence="1 2">
    <name type="scientific">Streptomyces nogalater</name>
    <dbReference type="NCBI Taxonomy" id="38314"/>
    <lineage>
        <taxon>Bacteria</taxon>
        <taxon>Bacillati</taxon>
        <taxon>Actinomycetota</taxon>
        <taxon>Actinomycetes</taxon>
        <taxon>Kitasatosporales</taxon>
        <taxon>Streptomycetaceae</taxon>
        <taxon>Streptomyces</taxon>
    </lineage>
</organism>
<comment type="caution">
    <text evidence="1">The sequence shown here is derived from an EMBL/GenBank/DDBJ whole genome shotgun (WGS) entry which is preliminary data.</text>
</comment>
<dbReference type="EMBL" id="JBHSOE010000032">
    <property type="protein sequence ID" value="MFC5657678.1"/>
    <property type="molecule type" value="Genomic_DNA"/>
</dbReference>
<accession>A0ABW0WJL0</accession>
<evidence type="ECO:0000313" key="1">
    <source>
        <dbReference type="EMBL" id="MFC5657678.1"/>
    </source>
</evidence>
<reference evidence="2" key="1">
    <citation type="journal article" date="2019" name="Int. J. Syst. Evol. Microbiol.">
        <title>The Global Catalogue of Microorganisms (GCM) 10K type strain sequencing project: providing services to taxonomists for standard genome sequencing and annotation.</title>
        <authorList>
            <consortium name="The Broad Institute Genomics Platform"/>
            <consortium name="The Broad Institute Genome Sequencing Center for Infectious Disease"/>
            <person name="Wu L."/>
            <person name="Ma J."/>
        </authorList>
    </citation>
    <scope>NUCLEOTIDE SEQUENCE [LARGE SCALE GENOMIC DNA]</scope>
    <source>
        <strain evidence="2">KCTC 5701</strain>
    </source>
</reference>
<evidence type="ECO:0000313" key="2">
    <source>
        <dbReference type="Proteomes" id="UP001596065"/>
    </source>
</evidence>
<gene>
    <name evidence="1" type="ORF">ACFP3J_19570</name>
</gene>
<dbReference type="RefSeq" id="WP_344352408.1">
    <property type="nucleotide sequence ID" value="NZ_BAAASM010000060.1"/>
</dbReference>
<proteinExistence type="predicted"/>
<keyword evidence="2" id="KW-1185">Reference proteome</keyword>
<protein>
    <submittedName>
        <fullName evidence="1">Uncharacterized protein</fullName>
    </submittedName>
</protein>
<sequence>MWSPPGAVGCAVSRLADAKVVSALGDECLPAPAYGVLGLEPAGGGGLGERLPGHEVRDVGVVGVVAVPGGVAEPVGGGADLVVIAEDGVVERRLAQVAVR</sequence>
<dbReference type="Proteomes" id="UP001596065">
    <property type="component" value="Unassembled WGS sequence"/>
</dbReference>